<dbReference type="OrthoDB" id="10429370at2759"/>
<comment type="caution">
    <text evidence="1">The sequence shown here is derived from an EMBL/GenBank/DDBJ whole genome shotgun (WGS) entry which is preliminary data.</text>
</comment>
<gene>
    <name evidence="1" type="ORF">LSTR_LSTR003605</name>
</gene>
<dbReference type="EMBL" id="QKKF02032524">
    <property type="protein sequence ID" value="RZF34195.1"/>
    <property type="molecule type" value="Genomic_DNA"/>
</dbReference>
<sequence length="83" mass="9491">MNRTTVIVYGNVVYKRDLDDGTKIKNEMSIWGNGGWRSNAYHMDFDGNMCKKLHLMLGKVYEQFWMIAGVNITKTDCVIPAVS</sequence>
<dbReference type="Proteomes" id="UP000291343">
    <property type="component" value="Unassembled WGS sequence"/>
</dbReference>
<protein>
    <submittedName>
        <fullName evidence="1">Uncharacterized protein</fullName>
    </submittedName>
</protein>
<keyword evidence="2" id="KW-1185">Reference proteome</keyword>
<accession>A0A482WKY1</accession>
<evidence type="ECO:0000313" key="2">
    <source>
        <dbReference type="Proteomes" id="UP000291343"/>
    </source>
</evidence>
<proteinExistence type="predicted"/>
<name>A0A482WKY1_LAOST</name>
<organism evidence="1 2">
    <name type="scientific">Laodelphax striatellus</name>
    <name type="common">Small brown planthopper</name>
    <name type="synonym">Delphax striatella</name>
    <dbReference type="NCBI Taxonomy" id="195883"/>
    <lineage>
        <taxon>Eukaryota</taxon>
        <taxon>Metazoa</taxon>
        <taxon>Ecdysozoa</taxon>
        <taxon>Arthropoda</taxon>
        <taxon>Hexapoda</taxon>
        <taxon>Insecta</taxon>
        <taxon>Pterygota</taxon>
        <taxon>Neoptera</taxon>
        <taxon>Paraneoptera</taxon>
        <taxon>Hemiptera</taxon>
        <taxon>Auchenorrhyncha</taxon>
        <taxon>Fulgoroidea</taxon>
        <taxon>Delphacidae</taxon>
        <taxon>Criomorphinae</taxon>
        <taxon>Laodelphax</taxon>
    </lineage>
</organism>
<evidence type="ECO:0000313" key="1">
    <source>
        <dbReference type="EMBL" id="RZF34195.1"/>
    </source>
</evidence>
<reference evidence="1 2" key="1">
    <citation type="journal article" date="2017" name="Gigascience">
        <title>Genome sequence of the small brown planthopper, Laodelphax striatellus.</title>
        <authorList>
            <person name="Zhu J."/>
            <person name="Jiang F."/>
            <person name="Wang X."/>
            <person name="Yang P."/>
            <person name="Bao Y."/>
            <person name="Zhao W."/>
            <person name="Wang W."/>
            <person name="Lu H."/>
            <person name="Wang Q."/>
            <person name="Cui N."/>
            <person name="Li J."/>
            <person name="Chen X."/>
            <person name="Luo L."/>
            <person name="Yu J."/>
            <person name="Kang L."/>
            <person name="Cui F."/>
        </authorList>
    </citation>
    <scope>NUCLEOTIDE SEQUENCE [LARGE SCALE GENOMIC DNA]</scope>
    <source>
        <strain evidence="1">Lst14</strain>
    </source>
</reference>
<dbReference type="InParanoid" id="A0A482WKY1"/>
<dbReference type="AlphaFoldDB" id="A0A482WKY1"/>